<dbReference type="EMBL" id="RFFH01000009">
    <property type="protein sequence ID" value="RMI30524.1"/>
    <property type="molecule type" value="Genomic_DNA"/>
</dbReference>
<dbReference type="SUPFAM" id="SSF51905">
    <property type="entry name" value="FAD/NAD(P)-binding domain"/>
    <property type="match status" value="1"/>
</dbReference>
<evidence type="ECO:0000256" key="4">
    <source>
        <dbReference type="ARBA" id="ARBA00022630"/>
    </source>
</evidence>
<proteinExistence type="inferred from homology"/>
<dbReference type="PROSITE" id="PS51318">
    <property type="entry name" value="TAT"/>
    <property type="match status" value="1"/>
</dbReference>
<evidence type="ECO:0000256" key="5">
    <source>
        <dbReference type="ARBA" id="ARBA00022827"/>
    </source>
</evidence>
<evidence type="ECO:0000256" key="8">
    <source>
        <dbReference type="ARBA" id="ARBA00023166"/>
    </source>
</evidence>
<dbReference type="PANTHER" id="PTHR47470:SF1">
    <property type="entry name" value="FAD-DEPENDENT OXIDOREDUCTASE 2 FAD BINDING DOMAIN-CONTAINING PROTEIN"/>
    <property type="match status" value="1"/>
</dbReference>
<comment type="similarity">
    <text evidence="2">Belongs to the GMC oxidoreductase family.</text>
</comment>
<dbReference type="Gene3D" id="3.30.410.10">
    <property type="entry name" value="Cholesterol Oxidase, domain 2"/>
    <property type="match status" value="1"/>
</dbReference>
<keyword evidence="4" id="KW-0285">Flavoprotein</keyword>
<gene>
    <name evidence="18" type="ORF">EBN03_20810</name>
</gene>
<evidence type="ECO:0000256" key="1">
    <source>
        <dbReference type="ARBA" id="ARBA00001974"/>
    </source>
</evidence>
<evidence type="ECO:0000313" key="19">
    <source>
        <dbReference type="Proteomes" id="UP000279275"/>
    </source>
</evidence>
<evidence type="ECO:0000256" key="2">
    <source>
        <dbReference type="ARBA" id="ARBA00010790"/>
    </source>
</evidence>
<dbReference type="GO" id="GO:0016995">
    <property type="term" value="F:cholesterol oxidase activity"/>
    <property type="evidence" value="ECO:0007669"/>
    <property type="project" value="UniProtKB-EC"/>
</dbReference>
<dbReference type="InterPro" id="IPR052542">
    <property type="entry name" value="Cholesterol_Oxidase"/>
</dbReference>
<keyword evidence="5" id="KW-0274">FAD</keyword>
<keyword evidence="7" id="KW-0443">Lipid metabolism</keyword>
<dbReference type="InterPro" id="IPR036188">
    <property type="entry name" value="FAD/NAD-bd_sf"/>
</dbReference>
<evidence type="ECO:0000256" key="12">
    <source>
        <dbReference type="ARBA" id="ARBA00049645"/>
    </source>
</evidence>
<dbReference type="EC" id="1.1.3.6" evidence="13"/>
<evidence type="ECO:0000313" key="18">
    <source>
        <dbReference type="EMBL" id="RMI30524.1"/>
    </source>
</evidence>
<name>A0A3M2KZF7_9NOCA</name>
<evidence type="ECO:0000256" key="15">
    <source>
        <dbReference type="ARBA" id="ARBA00049778"/>
    </source>
</evidence>
<dbReference type="EC" id="5.3.3.1" evidence="11"/>
<keyword evidence="3" id="KW-0153">Cholesterol metabolism</keyword>
<sequence>MSGTEAETPGNGGINTFGRRGFLAATGVILGSAVLAKKASPANALPVGTITDGAQLPILVIGSGYGGAVAALRLAQAGQSVAIVEMGMSWSQPAPDGKIFCNMLSPDGRSYWLRTQTAQPVSYFLGAAFDKTIPKYTGVLDAEQFSQIRVYQGRGVGGGSLVNGGMAVTPQQQYFPSILPSVDPAEMYATYYPRANAGLKVNNIDQAWFETADCYQFARVGRETAQASGFNTPFVPNVYDFNYMKQEDITTPGFGSIGGGSAVPRSALNSEVIYGNNYGKQSLDKTYLAAAVATGKVSITPQHVVTKVTPAAGTGYAVTMNQIDTSGNTIATKTVTAQKVFFAAGSVGTSKLLVTQKATGALPNLPTSIGTGWGNNGNVMVARANQPALPTGSLQSCIPVMGIDNWSSVGGRAFAEISPFPTGIETFASLYLAITENPNRGTFSYNSSTGGVDLNWQQAWNQVSIDAASRIFDPINVKQGTIYRTDLFGFFKTWGDDFAYHPLGGCVLNQSTDNYGRLQSYPGLYVIDGSLIPGCTTVNPFVTITALAERNIENIIANDMK</sequence>
<dbReference type="Proteomes" id="UP000279275">
    <property type="component" value="Unassembled WGS sequence"/>
</dbReference>
<organism evidence="18 19">
    <name type="scientific">Nocardia stercoris</name>
    <dbReference type="NCBI Taxonomy" id="2483361"/>
    <lineage>
        <taxon>Bacteria</taxon>
        <taxon>Bacillati</taxon>
        <taxon>Actinomycetota</taxon>
        <taxon>Actinomycetes</taxon>
        <taxon>Mycobacteriales</taxon>
        <taxon>Nocardiaceae</taxon>
        <taxon>Nocardia</taxon>
    </lineage>
</organism>
<accession>A0A3M2KZF7</accession>
<dbReference type="InterPro" id="IPR006311">
    <property type="entry name" value="TAT_signal"/>
</dbReference>
<dbReference type="AlphaFoldDB" id="A0A3M2KZF7"/>
<dbReference type="Pfam" id="PF22500">
    <property type="entry name" value="GMC_oxred_C_1st"/>
    <property type="match status" value="1"/>
</dbReference>
<dbReference type="GO" id="GO:0004769">
    <property type="term" value="F:steroid Delta-isomerase activity"/>
    <property type="evidence" value="ECO:0007669"/>
    <property type="project" value="UniProtKB-EC"/>
</dbReference>
<dbReference type="GO" id="GO:0008203">
    <property type="term" value="P:cholesterol metabolic process"/>
    <property type="evidence" value="ECO:0007669"/>
    <property type="project" value="UniProtKB-KW"/>
</dbReference>
<evidence type="ECO:0000256" key="11">
    <source>
        <dbReference type="ARBA" id="ARBA00038856"/>
    </source>
</evidence>
<evidence type="ECO:0000256" key="13">
    <source>
        <dbReference type="ARBA" id="ARBA00049723"/>
    </source>
</evidence>
<evidence type="ECO:0000259" key="16">
    <source>
        <dbReference type="Pfam" id="PF00890"/>
    </source>
</evidence>
<dbReference type="Pfam" id="PF00890">
    <property type="entry name" value="FAD_binding_2"/>
    <property type="match status" value="1"/>
</dbReference>
<keyword evidence="8" id="KW-1207">Sterol metabolism</keyword>
<comment type="pathway">
    <text evidence="12">Steroid metabolism; cholesterol degradation.</text>
</comment>
<dbReference type="Gene3D" id="3.50.50.60">
    <property type="entry name" value="FAD/NAD(P)-binding domain"/>
    <property type="match status" value="1"/>
</dbReference>
<feature type="domain" description="Glucose-methanol-choline oxidoreductase C-terminal" evidence="17">
    <location>
        <begin position="499"/>
        <end position="548"/>
    </location>
</feature>
<keyword evidence="10" id="KW-0413">Isomerase</keyword>
<comment type="cofactor">
    <cofactor evidence="1">
        <name>FAD</name>
        <dbReference type="ChEBI" id="CHEBI:57692"/>
    </cofactor>
</comment>
<dbReference type="OrthoDB" id="3587784at2"/>
<keyword evidence="9" id="KW-0753">Steroid metabolism</keyword>
<evidence type="ECO:0000256" key="6">
    <source>
        <dbReference type="ARBA" id="ARBA00023002"/>
    </source>
</evidence>
<dbReference type="InterPro" id="IPR007867">
    <property type="entry name" value="GMC_OxRtase_C"/>
</dbReference>
<keyword evidence="19" id="KW-1185">Reference proteome</keyword>
<dbReference type="Pfam" id="PF05199">
    <property type="entry name" value="GMC_oxred_C"/>
    <property type="match status" value="1"/>
</dbReference>
<evidence type="ECO:0000256" key="14">
    <source>
        <dbReference type="ARBA" id="ARBA00049744"/>
    </source>
</evidence>
<feature type="domain" description="FAD-dependent oxidoreductase 2 FAD-binding" evidence="16">
    <location>
        <begin position="58"/>
        <end position="87"/>
    </location>
</feature>
<evidence type="ECO:0000256" key="7">
    <source>
        <dbReference type="ARBA" id="ARBA00023098"/>
    </source>
</evidence>
<keyword evidence="6" id="KW-0560">Oxidoreductase</keyword>
<dbReference type="SUPFAM" id="SSF54373">
    <property type="entry name" value="FAD-linked reductases, C-terminal domain"/>
    <property type="match status" value="1"/>
</dbReference>
<evidence type="ECO:0000256" key="10">
    <source>
        <dbReference type="ARBA" id="ARBA00023235"/>
    </source>
</evidence>
<evidence type="ECO:0000256" key="9">
    <source>
        <dbReference type="ARBA" id="ARBA00023221"/>
    </source>
</evidence>
<reference evidence="18 19" key="1">
    <citation type="submission" date="2018-10" db="EMBL/GenBank/DDBJ databases">
        <title>Isolation from cow dung.</title>
        <authorList>
            <person name="Ling L."/>
        </authorList>
    </citation>
    <scope>NUCLEOTIDE SEQUENCE [LARGE SCALE GENOMIC DNA]</scope>
    <source>
        <strain evidence="18 19">NEAU-LL90</strain>
    </source>
</reference>
<evidence type="ECO:0000259" key="17">
    <source>
        <dbReference type="Pfam" id="PF05199"/>
    </source>
</evidence>
<protein>
    <recommendedName>
        <fullName evidence="14">Cholesterol oxidase</fullName>
        <ecNumber evidence="13">1.1.3.6</ecNumber>
        <ecNumber evidence="11">5.3.3.1</ecNumber>
    </recommendedName>
    <alternativeName>
        <fullName evidence="15">Cholesterol isomerase</fullName>
    </alternativeName>
</protein>
<dbReference type="InterPro" id="IPR003953">
    <property type="entry name" value="FAD-dep_OxRdtase_2_FAD-bd"/>
</dbReference>
<comment type="caution">
    <text evidence="18">The sequence shown here is derived from an EMBL/GenBank/DDBJ whole genome shotgun (WGS) entry which is preliminary data.</text>
</comment>
<dbReference type="RefSeq" id="WP_122189763.1">
    <property type="nucleotide sequence ID" value="NZ_RFFH01000009.1"/>
</dbReference>
<evidence type="ECO:0000256" key="3">
    <source>
        <dbReference type="ARBA" id="ARBA00022548"/>
    </source>
</evidence>
<dbReference type="PANTHER" id="PTHR47470">
    <property type="entry name" value="CHOLESTEROL OXIDASE"/>
    <property type="match status" value="1"/>
</dbReference>